<reference evidence="2" key="1">
    <citation type="submission" date="2020-06" db="EMBL/GenBank/DDBJ databases">
        <title>Haloterrigena sp. nov., an extremely halophilic archaeon isolated from a saline sediment.</title>
        <authorList>
            <person name="Liu B.-B."/>
        </authorList>
    </citation>
    <scope>NUCLEOTIDE SEQUENCE</scope>
    <source>
        <strain evidence="2">SYSU A121-1</strain>
    </source>
</reference>
<dbReference type="AlphaFoldDB" id="A0A8J8GP02"/>
<evidence type="ECO:0000256" key="1">
    <source>
        <dbReference type="SAM" id="MobiDB-lite"/>
    </source>
</evidence>
<organism evidence="2 3">
    <name type="scientific">Haloterrigena gelatinilytica</name>
    <dbReference type="NCBI Taxonomy" id="2741724"/>
    <lineage>
        <taxon>Archaea</taxon>
        <taxon>Methanobacteriati</taxon>
        <taxon>Methanobacteriota</taxon>
        <taxon>Stenosarchaea group</taxon>
        <taxon>Halobacteria</taxon>
        <taxon>Halobacteriales</taxon>
        <taxon>Natrialbaceae</taxon>
        <taxon>Haloterrigena</taxon>
    </lineage>
</organism>
<proteinExistence type="predicted"/>
<feature type="region of interest" description="Disordered" evidence="1">
    <location>
        <begin position="28"/>
        <end position="80"/>
    </location>
</feature>
<feature type="compositionally biased region" description="Acidic residues" evidence="1">
    <location>
        <begin position="40"/>
        <end position="52"/>
    </location>
</feature>
<dbReference type="EMBL" id="JABURA010000001">
    <property type="protein sequence ID" value="NUB91942.1"/>
    <property type="molecule type" value="Genomic_DNA"/>
</dbReference>
<sequence>MSDQSRRTILYGAAGLFALTAGCLDETDVTGNSAVSNDADGTDDVDPDESELEPAASDASGEDDGLEASDAVSFDRNRPREADATLLTDADRARDWLADRGLDGERYTAFVDETTFDDSVLLGLEATGRSLDYELVLETVTVEDDGDPTLVVEAAVRGESDEESGRLSGQQLIGVGQLVRATFDGEPATDASVTIVDSDGESIQKTLAVDSASESTEATDADDA</sequence>
<protein>
    <submittedName>
        <fullName evidence="2">Uncharacterized protein</fullName>
    </submittedName>
</protein>
<evidence type="ECO:0000313" key="3">
    <source>
        <dbReference type="Proteomes" id="UP000728647"/>
    </source>
</evidence>
<name>A0A8J8GP02_9EURY</name>
<dbReference type="RefSeq" id="WP_174702260.1">
    <property type="nucleotide sequence ID" value="NZ_JABURA010000001.1"/>
</dbReference>
<evidence type="ECO:0000313" key="2">
    <source>
        <dbReference type="EMBL" id="NUB91942.1"/>
    </source>
</evidence>
<dbReference type="PROSITE" id="PS51257">
    <property type="entry name" value="PROKAR_LIPOPROTEIN"/>
    <property type="match status" value="1"/>
</dbReference>
<dbReference type="OrthoDB" id="206414at2157"/>
<dbReference type="Proteomes" id="UP000728647">
    <property type="component" value="Unassembled WGS sequence"/>
</dbReference>
<gene>
    <name evidence="2" type="ORF">HT576_13055</name>
</gene>
<accession>A0A8J8GP02</accession>
<comment type="caution">
    <text evidence="2">The sequence shown here is derived from an EMBL/GenBank/DDBJ whole genome shotgun (WGS) entry which is preliminary data.</text>
</comment>